<dbReference type="AlphaFoldDB" id="A0A6J8E0B1"/>
<proteinExistence type="inferred from homology"/>
<feature type="domain" description="Mab-21-like nucleotidyltransferase" evidence="3">
    <location>
        <begin position="179"/>
        <end position="257"/>
    </location>
</feature>
<accession>A0A6J8E0B1</accession>
<dbReference type="InterPro" id="IPR024810">
    <property type="entry name" value="MAB21L/cGLR"/>
</dbReference>
<name>A0A6J8E0B1_MYTCO</name>
<reference evidence="5 6" key="1">
    <citation type="submission" date="2020-06" db="EMBL/GenBank/DDBJ databases">
        <authorList>
            <person name="Li R."/>
            <person name="Bekaert M."/>
        </authorList>
    </citation>
    <scope>NUCLEOTIDE SEQUENCE [LARGE SCALE GENOMIC DNA]</scope>
    <source>
        <strain evidence="6">wild</strain>
    </source>
</reference>
<evidence type="ECO:0000259" key="3">
    <source>
        <dbReference type="Pfam" id="PF03281"/>
    </source>
</evidence>
<evidence type="ECO:0000313" key="6">
    <source>
        <dbReference type="Proteomes" id="UP000507470"/>
    </source>
</evidence>
<evidence type="ECO:0000313" key="5">
    <source>
        <dbReference type="EMBL" id="CAC5414229.1"/>
    </source>
</evidence>
<dbReference type="OrthoDB" id="6119992at2759"/>
<dbReference type="PANTHER" id="PTHR10656">
    <property type="entry name" value="CELL FATE DETERMINING PROTEIN MAB21-RELATED"/>
    <property type="match status" value="1"/>
</dbReference>
<feature type="domain" description="Mab-21-like HhH/H2TH-like" evidence="4">
    <location>
        <begin position="266"/>
        <end position="361"/>
    </location>
</feature>
<dbReference type="Gene3D" id="1.10.1410.40">
    <property type="match status" value="1"/>
</dbReference>
<dbReference type="Proteomes" id="UP000507470">
    <property type="component" value="Unassembled WGS sequence"/>
</dbReference>
<dbReference type="InterPro" id="IPR046903">
    <property type="entry name" value="Mab-21-like_nuc_Trfase"/>
</dbReference>
<organism evidence="5 6">
    <name type="scientific">Mytilus coruscus</name>
    <name type="common">Sea mussel</name>
    <dbReference type="NCBI Taxonomy" id="42192"/>
    <lineage>
        <taxon>Eukaryota</taxon>
        <taxon>Metazoa</taxon>
        <taxon>Spiralia</taxon>
        <taxon>Lophotrochozoa</taxon>
        <taxon>Mollusca</taxon>
        <taxon>Bivalvia</taxon>
        <taxon>Autobranchia</taxon>
        <taxon>Pteriomorphia</taxon>
        <taxon>Mytilida</taxon>
        <taxon>Mytiloidea</taxon>
        <taxon>Mytilidae</taxon>
        <taxon>Mytilinae</taxon>
        <taxon>Mytilus</taxon>
    </lineage>
</organism>
<keyword evidence="6" id="KW-1185">Reference proteome</keyword>
<dbReference type="Pfam" id="PF20266">
    <property type="entry name" value="Mab-21_C"/>
    <property type="match status" value="1"/>
</dbReference>
<dbReference type="Pfam" id="PF03281">
    <property type="entry name" value="Mab-21"/>
    <property type="match status" value="1"/>
</dbReference>
<dbReference type="EMBL" id="CACVKT020008337">
    <property type="protein sequence ID" value="CAC5414229.1"/>
    <property type="molecule type" value="Genomic_DNA"/>
</dbReference>
<feature type="repeat" description="TPR" evidence="2">
    <location>
        <begin position="658"/>
        <end position="691"/>
    </location>
</feature>
<keyword evidence="2" id="KW-0802">TPR repeat</keyword>
<evidence type="ECO:0000256" key="1">
    <source>
        <dbReference type="ARBA" id="ARBA00008307"/>
    </source>
</evidence>
<comment type="similarity">
    <text evidence="1">Belongs to the mab-21 family.</text>
</comment>
<dbReference type="PANTHER" id="PTHR10656:SF69">
    <property type="entry name" value="MAB-21-LIKE HHH_H2TH-LIKE DOMAIN-CONTAINING PROTEIN"/>
    <property type="match status" value="1"/>
</dbReference>
<dbReference type="PROSITE" id="PS50005">
    <property type="entry name" value="TPR"/>
    <property type="match status" value="1"/>
</dbReference>
<dbReference type="SMART" id="SM01265">
    <property type="entry name" value="Mab-21"/>
    <property type="match status" value="1"/>
</dbReference>
<evidence type="ECO:0000259" key="4">
    <source>
        <dbReference type="Pfam" id="PF20266"/>
    </source>
</evidence>
<evidence type="ECO:0000256" key="2">
    <source>
        <dbReference type="PROSITE-ProRule" id="PRU00339"/>
    </source>
</evidence>
<gene>
    <name evidence="5" type="ORF">MCOR_47067</name>
</gene>
<dbReference type="InterPro" id="IPR019734">
    <property type="entry name" value="TPR_rpt"/>
</dbReference>
<dbReference type="InterPro" id="IPR046906">
    <property type="entry name" value="Mab-21_HhH/H2TH-like"/>
</dbReference>
<sequence>MGFEEDVDQNRLFEVVSDILKCEGFFMEHVHVFRSECLLSEKIAKDLFGITEIKCGSTMAEGSHILGSDMDLMQVSPGIVAVNEDCNFFDEKMHILKEVMDNCLPGYTRLLVYRLNPKSHFLPDIHTITKKDGNSLYLSSEEYLKTFKNERTKSWTFPYGNANFYSHGPCTTASMYNLKGISINIEYDMTCGIKCHSWPVAATEWIHRPRLMGWPSNDLAEKIASFPVHVMPVGDPKSDISSMQWRFAFSYAERELIWNFSDIQFQCYILLKGIFKRKIEAFSPNELSGYQMKTLLFWISEEFGVQIFKKENLLRCLEICFDRLKHHISQSSLPHYFLRDRNLLAGKLDMKTRQRIVDEITKILDDIFVSIVECRDIVLRSSKYLNVYKGSKRQFLCRIMTPLVFGLMKCPKTVTLQICLESFKVCTGITYLTNNFEELRTFVEEIHSGKNFFVNILPCMLKTAKLFGGIQLGMMFYEDSIDDKAPEEIDILLTAADLAFKMGTDLDEFSGKLYFVTFALSNNKIDCALSVLFPIMGNTKPFIYSGWCSKKDVQVLQFSNTEIHYIEYDNIDEEVSNCYDIIFPKNVVHFVSEPIKYELFVQQCTKQWNFCLYHPVVYTFFLMFEITRKKNGQLSVQNEILGKLSTFIEDCKGGYERHRAYNLLGFCYYECGRIDEAFGVYCKSLQEKSDNTNAAVYHLCILLLEKITSRTSVLYSRTQ</sequence>
<protein>
    <submittedName>
        <fullName evidence="5">Uncharacterized protein</fullName>
    </submittedName>
</protein>